<keyword evidence="3" id="KW-1185">Reference proteome</keyword>
<reference evidence="2 3" key="1">
    <citation type="submission" date="2015-07" db="EMBL/GenBank/DDBJ databases">
        <title>Genome sequencing of Kibdelosporangium phytohabitans.</title>
        <authorList>
            <person name="Qin S."/>
            <person name="Xing K."/>
        </authorList>
    </citation>
    <scope>NUCLEOTIDE SEQUENCE [LARGE SCALE GENOMIC DNA]</scope>
    <source>
        <strain evidence="2 3">KLBMP1111</strain>
    </source>
</reference>
<evidence type="ECO:0000313" key="2">
    <source>
        <dbReference type="EMBL" id="ALG08722.1"/>
    </source>
</evidence>
<sequence>MIDAGDVKLCAQTFGRASDPAVLLVAGTSCSMDWWTPEFCTQLADRGFFVIRFDQRDTGRAHHDPAGQPAYTLPDLAVDATKVLDAYGITHAHWAGFSQGGWLSQLAALDHRSYVDSLVLISSRATGHGPADPDLPEVSEQLLAEWASAPEGHSLDELVAGERALTQEPFEEDAVRDVYRSFLARDIDVPAALVNHPMADQGPRWRERLGEITARTLVLHGEQDPLFPPGNAERLAAEIPGARLRIVPGAGHEIPRRAYGTYVGAIASFLT</sequence>
<protein>
    <recommendedName>
        <fullName evidence="1">AB hydrolase-1 domain-containing protein</fullName>
    </recommendedName>
</protein>
<gene>
    <name evidence="2" type="ORF">AOZ06_18975</name>
</gene>
<dbReference type="GO" id="GO:0004806">
    <property type="term" value="F:triacylglycerol lipase activity"/>
    <property type="evidence" value="ECO:0007669"/>
    <property type="project" value="TreeGrafter"/>
</dbReference>
<accession>A0A0N9I391</accession>
<dbReference type="EMBL" id="CP012752">
    <property type="protein sequence ID" value="ALG08722.1"/>
    <property type="molecule type" value="Genomic_DNA"/>
</dbReference>
<name>A0A0N9I391_9PSEU</name>
<organism evidence="2 3">
    <name type="scientific">Kibdelosporangium phytohabitans</name>
    <dbReference type="NCBI Taxonomy" id="860235"/>
    <lineage>
        <taxon>Bacteria</taxon>
        <taxon>Bacillati</taxon>
        <taxon>Actinomycetota</taxon>
        <taxon>Actinomycetes</taxon>
        <taxon>Pseudonocardiales</taxon>
        <taxon>Pseudonocardiaceae</taxon>
        <taxon>Kibdelosporangium</taxon>
    </lineage>
</organism>
<dbReference type="InterPro" id="IPR000073">
    <property type="entry name" value="AB_hydrolase_1"/>
</dbReference>
<proteinExistence type="predicted"/>
<dbReference type="SUPFAM" id="SSF53474">
    <property type="entry name" value="alpha/beta-Hydrolases"/>
    <property type="match status" value="1"/>
</dbReference>
<dbReference type="PANTHER" id="PTHR43433:SF5">
    <property type="entry name" value="AB HYDROLASE-1 DOMAIN-CONTAINING PROTEIN"/>
    <property type="match status" value="1"/>
</dbReference>
<dbReference type="PANTHER" id="PTHR43433">
    <property type="entry name" value="HYDROLASE, ALPHA/BETA FOLD FAMILY PROTEIN"/>
    <property type="match status" value="1"/>
</dbReference>
<dbReference type="AlphaFoldDB" id="A0A0N9I391"/>
<dbReference type="KEGG" id="kphy:AOZ06_18975"/>
<dbReference type="Pfam" id="PF00561">
    <property type="entry name" value="Abhydrolase_1"/>
    <property type="match status" value="1"/>
</dbReference>
<dbReference type="STRING" id="860235.AOZ06_18975"/>
<feature type="domain" description="AB hydrolase-1" evidence="1">
    <location>
        <begin position="20"/>
        <end position="254"/>
    </location>
</feature>
<dbReference type="InterPro" id="IPR050471">
    <property type="entry name" value="AB_hydrolase"/>
</dbReference>
<evidence type="ECO:0000313" key="3">
    <source>
        <dbReference type="Proteomes" id="UP000063699"/>
    </source>
</evidence>
<evidence type="ECO:0000259" key="1">
    <source>
        <dbReference type="Pfam" id="PF00561"/>
    </source>
</evidence>
<dbReference type="Proteomes" id="UP000063699">
    <property type="component" value="Chromosome"/>
</dbReference>
<dbReference type="Gene3D" id="3.40.50.1820">
    <property type="entry name" value="alpha/beta hydrolase"/>
    <property type="match status" value="1"/>
</dbReference>
<dbReference type="InterPro" id="IPR029058">
    <property type="entry name" value="AB_hydrolase_fold"/>
</dbReference>
<dbReference type="GO" id="GO:0046503">
    <property type="term" value="P:glycerolipid catabolic process"/>
    <property type="evidence" value="ECO:0007669"/>
    <property type="project" value="TreeGrafter"/>
</dbReference>